<gene>
    <name evidence="1" type="ORF">QWZ15_12145</name>
</gene>
<proteinExistence type="predicted"/>
<name>A0ABT8C737_9BACT</name>
<dbReference type="EMBL" id="JAUFQS010000010">
    <property type="protein sequence ID" value="MDN3688585.1"/>
    <property type="molecule type" value="Genomic_DNA"/>
</dbReference>
<protein>
    <submittedName>
        <fullName evidence="1">Uncharacterized protein</fullName>
    </submittedName>
</protein>
<dbReference type="RefSeq" id="WP_262888595.1">
    <property type="nucleotide sequence ID" value="NZ_JAUFQS010000010.1"/>
</dbReference>
<accession>A0ABT8C737</accession>
<comment type="caution">
    <text evidence="1">The sequence shown here is derived from an EMBL/GenBank/DDBJ whole genome shotgun (WGS) entry which is preliminary data.</text>
</comment>
<dbReference type="Proteomes" id="UP001236663">
    <property type="component" value="Unassembled WGS sequence"/>
</dbReference>
<evidence type="ECO:0000313" key="1">
    <source>
        <dbReference type="EMBL" id="MDN3688585.1"/>
    </source>
</evidence>
<evidence type="ECO:0000313" key="2">
    <source>
        <dbReference type="Proteomes" id="UP001236663"/>
    </source>
</evidence>
<keyword evidence="2" id="KW-1185">Reference proteome</keyword>
<sequence>MNIIDKLIDHVNKPKEETENTAPEGLCPVCWGIQEYDGKSGYW</sequence>
<reference evidence="2" key="1">
    <citation type="journal article" date="2019" name="Int. J. Syst. Evol. Microbiol.">
        <title>The Global Catalogue of Microorganisms (GCM) 10K type strain sequencing project: providing services to taxonomists for standard genome sequencing and annotation.</title>
        <authorList>
            <consortium name="The Broad Institute Genomics Platform"/>
            <consortium name="The Broad Institute Genome Sequencing Center for Infectious Disease"/>
            <person name="Wu L."/>
            <person name="Ma J."/>
        </authorList>
    </citation>
    <scope>NUCLEOTIDE SEQUENCE [LARGE SCALE GENOMIC DNA]</scope>
    <source>
        <strain evidence="2">CECT 7706</strain>
    </source>
</reference>
<organism evidence="1 2">
    <name type="scientific">Cyclobacterium jeungdonense</name>
    <dbReference type="NCBI Taxonomy" id="708087"/>
    <lineage>
        <taxon>Bacteria</taxon>
        <taxon>Pseudomonadati</taxon>
        <taxon>Bacteroidota</taxon>
        <taxon>Cytophagia</taxon>
        <taxon>Cytophagales</taxon>
        <taxon>Cyclobacteriaceae</taxon>
        <taxon>Cyclobacterium</taxon>
    </lineage>
</organism>